<keyword evidence="2" id="KW-0963">Cytoplasm</keyword>
<keyword evidence="5" id="KW-0175">Coiled coil</keyword>
<organism evidence="8 9">
    <name type="scientific">Willisornis vidua</name>
    <name type="common">Xingu scale-backed antbird</name>
    <dbReference type="NCBI Taxonomy" id="1566151"/>
    <lineage>
        <taxon>Eukaryota</taxon>
        <taxon>Metazoa</taxon>
        <taxon>Chordata</taxon>
        <taxon>Craniata</taxon>
        <taxon>Vertebrata</taxon>
        <taxon>Euteleostomi</taxon>
        <taxon>Archelosauria</taxon>
        <taxon>Archosauria</taxon>
        <taxon>Dinosauria</taxon>
        <taxon>Saurischia</taxon>
        <taxon>Theropoda</taxon>
        <taxon>Coelurosauria</taxon>
        <taxon>Aves</taxon>
        <taxon>Neognathae</taxon>
        <taxon>Neoaves</taxon>
        <taxon>Telluraves</taxon>
        <taxon>Australaves</taxon>
        <taxon>Passeriformes</taxon>
        <taxon>Thamnophilidae</taxon>
        <taxon>Willisornis</taxon>
    </lineage>
</organism>
<dbReference type="InterPro" id="IPR002048">
    <property type="entry name" value="EF_hand_dom"/>
</dbReference>
<evidence type="ECO:0000256" key="2">
    <source>
        <dbReference type="ARBA" id="ARBA00022490"/>
    </source>
</evidence>
<comment type="caution">
    <text evidence="8">The sequence shown here is derived from an EMBL/GenBank/DDBJ whole genome shotgun (WGS) entry which is preliminary data.</text>
</comment>
<keyword evidence="4" id="KW-0206">Cytoskeleton</keyword>
<dbReference type="PANTHER" id="PTHR18905">
    <property type="entry name" value="NINEIN"/>
    <property type="match status" value="1"/>
</dbReference>
<evidence type="ECO:0000256" key="5">
    <source>
        <dbReference type="SAM" id="Coils"/>
    </source>
</evidence>
<evidence type="ECO:0000256" key="3">
    <source>
        <dbReference type="ARBA" id="ARBA00022553"/>
    </source>
</evidence>
<feature type="coiled-coil region" evidence="5">
    <location>
        <begin position="431"/>
        <end position="529"/>
    </location>
</feature>
<evidence type="ECO:0000313" key="9">
    <source>
        <dbReference type="Proteomes" id="UP001145742"/>
    </source>
</evidence>
<feature type="domain" description="EF-hand" evidence="7">
    <location>
        <begin position="67"/>
        <end position="102"/>
    </location>
</feature>
<keyword evidence="3" id="KW-0597">Phosphoprotein</keyword>
<comment type="subcellular location">
    <subcellularLocation>
        <location evidence="1">Cytoplasm</location>
        <location evidence="1">Cytoskeleton</location>
        <location evidence="1">Microtubule organizing center</location>
        <location evidence="1">Centrosome</location>
    </subcellularLocation>
</comment>
<dbReference type="Proteomes" id="UP001145742">
    <property type="component" value="Unassembled WGS sequence"/>
</dbReference>
<evidence type="ECO:0000259" key="7">
    <source>
        <dbReference type="PROSITE" id="PS50222"/>
    </source>
</evidence>
<sequence length="578" mass="65285">MEEAGPVVEHQGRLMRPNRSLMGSSCTSPWGSSPFHAMGSVVSVHLGHFFPQVSVAGYGMDEAEQDQYEARLKELFDSFDSTGTGSLGQEELTDLCHMLHLEEVAPALQQTLLQGNLLGRVHFDQFKEALILILSRTLSNEEHFQEPDSSPEAQPKYIKGGKRYGRRSLPEFQESVEDFAEVTVIEPLSEEEHPPHIPSSEENPQVFWWPLQKPEQSPPFPGQLRFWNPDDLNASPGTSPSPDWIEEKLQEVCEHLGITRDGHLNRKKLVSICEQYGLHTVAGEVLEEVLHNLEQDGTMSVEDFFYGLIKSGKSLTPSASTPYRQLKRHLSMQSFDESGRRTTTPSAMPSTIGFSLFSSLDDGMGYGCVEGVLDCWHQEGIENSQEILKALDFSLDGKVNLTELTLALENELLITKNGVHQAALASFKTEIRHLMKLDEEYKERIAALKNELRREREQILQQANKQRLELEQEIEKLKTEENYIRDRLALSLKENSRLESELLETGEKLAECESLANKLQRNLENVLAEKFGDLDPNSAEFFLQEERLTQIKSEYEQQCRVSAAQGPGTSFTKSNPDP</sequence>
<feature type="region of interest" description="Disordered" evidence="6">
    <location>
        <begin position="559"/>
        <end position="578"/>
    </location>
</feature>
<accession>A0ABQ9DPG4</accession>
<dbReference type="PANTHER" id="PTHR18905:SF11">
    <property type="entry name" value="NINEIN"/>
    <property type="match status" value="1"/>
</dbReference>
<gene>
    <name evidence="8" type="ORF">WISP_35213</name>
</gene>
<dbReference type="PROSITE" id="PS50222">
    <property type="entry name" value="EF_HAND_2"/>
    <property type="match status" value="1"/>
</dbReference>
<protein>
    <recommendedName>
        <fullName evidence="7">EF-hand domain-containing protein</fullName>
    </recommendedName>
</protein>
<dbReference type="InterPro" id="IPR011992">
    <property type="entry name" value="EF-hand-dom_pair"/>
</dbReference>
<evidence type="ECO:0000256" key="4">
    <source>
        <dbReference type="ARBA" id="ARBA00023212"/>
    </source>
</evidence>
<evidence type="ECO:0000256" key="6">
    <source>
        <dbReference type="SAM" id="MobiDB-lite"/>
    </source>
</evidence>
<dbReference type="Gene3D" id="1.10.238.10">
    <property type="entry name" value="EF-hand"/>
    <property type="match status" value="1"/>
</dbReference>
<dbReference type="EMBL" id="WHWB01032907">
    <property type="protein sequence ID" value="KAJ7423087.1"/>
    <property type="molecule type" value="Genomic_DNA"/>
</dbReference>
<name>A0ABQ9DPG4_9PASS</name>
<evidence type="ECO:0000256" key="1">
    <source>
        <dbReference type="ARBA" id="ARBA00004300"/>
    </source>
</evidence>
<feature type="compositionally biased region" description="Polar residues" evidence="6">
    <location>
        <begin position="567"/>
        <end position="578"/>
    </location>
</feature>
<reference evidence="8" key="1">
    <citation type="submission" date="2019-10" db="EMBL/GenBank/DDBJ databases">
        <authorList>
            <person name="Soares A.E.R."/>
            <person name="Aleixo A."/>
            <person name="Schneider P."/>
            <person name="Miyaki C.Y."/>
            <person name="Schneider M.P."/>
            <person name="Mello C."/>
            <person name="Vasconcelos A.T.R."/>
        </authorList>
    </citation>
    <scope>NUCLEOTIDE SEQUENCE</scope>
    <source>
        <tissue evidence="8">Muscle</tissue>
    </source>
</reference>
<keyword evidence="9" id="KW-1185">Reference proteome</keyword>
<evidence type="ECO:0000313" key="8">
    <source>
        <dbReference type="EMBL" id="KAJ7423087.1"/>
    </source>
</evidence>
<dbReference type="SUPFAM" id="SSF47473">
    <property type="entry name" value="EF-hand"/>
    <property type="match status" value="1"/>
</dbReference>
<proteinExistence type="predicted"/>